<dbReference type="InParanoid" id="A0A3N4KY89"/>
<dbReference type="Gene3D" id="1.25.40.90">
    <property type="match status" value="1"/>
</dbReference>
<dbReference type="GO" id="GO:0005634">
    <property type="term" value="C:nucleus"/>
    <property type="evidence" value="ECO:0007669"/>
    <property type="project" value="TreeGrafter"/>
</dbReference>
<keyword evidence="6" id="KW-1185">Reference proteome</keyword>
<dbReference type="InterPro" id="IPR000061">
    <property type="entry name" value="Surp"/>
</dbReference>
<feature type="region of interest" description="Disordered" evidence="2">
    <location>
        <begin position="352"/>
        <end position="377"/>
    </location>
</feature>
<feature type="region of interest" description="Disordered" evidence="2">
    <location>
        <begin position="113"/>
        <end position="135"/>
    </location>
</feature>
<name>A0A3N4KY89_9PEZI</name>
<feature type="compositionally biased region" description="Basic and acidic residues" evidence="2">
    <location>
        <begin position="1"/>
        <end position="14"/>
    </location>
</feature>
<evidence type="ECO:0000256" key="2">
    <source>
        <dbReference type="SAM" id="MobiDB-lite"/>
    </source>
</evidence>
<gene>
    <name evidence="5" type="ORF">P167DRAFT_563866</name>
</gene>
<feature type="domain" description="SURP motif" evidence="3">
    <location>
        <begin position="256"/>
        <end position="301"/>
    </location>
</feature>
<evidence type="ECO:0000313" key="5">
    <source>
        <dbReference type="EMBL" id="RPB14389.1"/>
    </source>
</evidence>
<feature type="region of interest" description="Disordered" evidence="2">
    <location>
        <begin position="570"/>
        <end position="703"/>
    </location>
</feature>
<feature type="compositionally biased region" description="Low complexity" evidence="2">
    <location>
        <begin position="172"/>
        <end position="182"/>
    </location>
</feature>
<feature type="compositionally biased region" description="Acidic residues" evidence="2">
    <location>
        <begin position="619"/>
        <end position="680"/>
    </location>
</feature>
<feature type="compositionally biased region" description="Acidic residues" evidence="2">
    <location>
        <begin position="355"/>
        <end position="369"/>
    </location>
</feature>
<feature type="compositionally biased region" description="Low complexity" evidence="2">
    <location>
        <begin position="579"/>
        <end position="589"/>
    </location>
</feature>
<dbReference type="PROSITE" id="PS51391">
    <property type="entry name" value="CID"/>
    <property type="match status" value="1"/>
</dbReference>
<dbReference type="Gene3D" id="1.10.10.790">
    <property type="entry name" value="Surp module"/>
    <property type="match status" value="1"/>
</dbReference>
<dbReference type="SUPFAM" id="SSF109905">
    <property type="entry name" value="Surp module (SWAP domain)"/>
    <property type="match status" value="1"/>
</dbReference>
<dbReference type="STRING" id="1392247.A0A3N4KY89"/>
<keyword evidence="1" id="KW-0694">RNA-binding</keyword>
<evidence type="ECO:0000259" key="4">
    <source>
        <dbReference type="PROSITE" id="PS51391"/>
    </source>
</evidence>
<feature type="region of interest" description="Disordered" evidence="2">
    <location>
        <begin position="447"/>
        <end position="475"/>
    </location>
</feature>
<protein>
    <recommendedName>
        <fullName evidence="7">CID domain-containing protein</fullName>
    </recommendedName>
</protein>
<dbReference type="PROSITE" id="PS50128">
    <property type="entry name" value="SURP"/>
    <property type="match status" value="1"/>
</dbReference>
<reference evidence="5 6" key="1">
    <citation type="journal article" date="2018" name="Nat. Ecol. Evol.">
        <title>Pezizomycetes genomes reveal the molecular basis of ectomycorrhizal truffle lifestyle.</title>
        <authorList>
            <person name="Murat C."/>
            <person name="Payen T."/>
            <person name="Noel B."/>
            <person name="Kuo A."/>
            <person name="Morin E."/>
            <person name="Chen J."/>
            <person name="Kohler A."/>
            <person name="Krizsan K."/>
            <person name="Balestrini R."/>
            <person name="Da Silva C."/>
            <person name="Montanini B."/>
            <person name="Hainaut M."/>
            <person name="Levati E."/>
            <person name="Barry K.W."/>
            <person name="Belfiori B."/>
            <person name="Cichocki N."/>
            <person name="Clum A."/>
            <person name="Dockter R.B."/>
            <person name="Fauchery L."/>
            <person name="Guy J."/>
            <person name="Iotti M."/>
            <person name="Le Tacon F."/>
            <person name="Lindquist E.A."/>
            <person name="Lipzen A."/>
            <person name="Malagnac F."/>
            <person name="Mello A."/>
            <person name="Molinier V."/>
            <person name="Miyauchi S."/>
            <person name="Poulain J."/>
            <person name="Riccioni C."/>
            <person name="Rubini A."/>
            <person name="Sitrit Y."/>
            <person name="Splivallo R."/>
            <person name="Traeger S."/>
            <person name="Wang M."/>
            <person name="Zifcakova L."/>
            <person name="Wipf D."/>
            <person name="Zambonelli A."/>
            <person name="Paolocci F."/>
            <person name="Nowrousian M."/>
            <person name="Ottonello S."/>
            <person name="Baldrian P."/>
            <person name="Spatafora J.W."/>
            <person name="Henrissat B."/>
            <person name="Nagy L.G."/>
            <person name="Aury J.M."/>
            <person name="Wincker P."/>
            <person name="Grigoriev I.V."/>
            <person name="Bonfante P."/>
            <person name="Martin F.M."/>
        </authorList>
    </citation>
    <scope>NUCLEOTIDE SEQUENCE [LARGE SCALE GENOMIC DNA]</scope>
    <source>
        <strain evidence="5 6">CCBAS932</strain>
    </source>
</reference>
<feature type="compositionally biased region" description="Gly residues" evidence="2">
    <location>
        <begin position="71"/>
        <end position="88"/>
    </location>
</feature>
<dbReference type="Proteomes" id="UP000277580">
    <property type="component" value="Unassembled WGS sequence"/>
</dbReference>
<dbReference type="EMBL" id="ML119118">
    <property type="protein sequence ID" value="RPB14389.1"/>
    <property type="molecule type" value="Genomic_DNA"/>
</dbReference>
<feature type="domain" description="CID" evidence="4">
    <location>
        <begin position="385"/>
        <end position="573"/>
    </location>
</feature>
<dbReference type="GO" id="GO:0006396">
    <property type="term" value="P:RNA processing"/>
    <property type="evidence" value="ECO:0007669"/>
    <property type="project" value="InterPro"/>
</dbReference>
<accession>A0A3N4KY89</accession>
<dbReference type="PANTHER" id="PTHR23140">
    <property type="entry name" value="RNA PROCESSING PROTEIN LD23810P"/>
    <property type="match status" value="1"/>
</dbReference>
<dbReference type="GO" id="GO:0003723">
    <property type="term" value="F:RNA binding"/>
    <property type="evidence" value="ECO:0007669"/>
    <property type="project" value="UniProtKB-KW"/>
</dbReference>
<evidence type="ECO:0000259" key="3">
    <source>
        <dbReference type="PROSITE" id="PS50128"/>
    </source>
</evidence>
<evidence type="ECO:0008006" key="7">
    <source>
        <dbReference type="Google" id="ProtNLM"/>
    </source>
</evidence>
<proteinExistence type="predicted"/>
<dbReference type="AlphaFoldDB" id="A0A3N4KY89"/>
<feature type="compositionally biased region" description="Polar residues" evidence="2">
    <location>
        <begin position="596"/>
        <end position="617"/>
    </location>
</feature>
<feature type="region of interest" description="Disordered" evidence="2">
    <location>
        <begin position="148"/>
        <end position="182"/>
    </location>
</feature>
<dbReference type="InterPro" id="IPR035967">
    <property type="entry name" value="SWAP/Surp_sf"/>
</dbReference>
<feature type="compositionally biased region" description="Gly residues" evidence="2">
    <location>
        <begin position="119"/>
        <end position="129"/>
    </location>
</feature>
<feature type="compositionally biased region" description="Basic and acidic residues" evidence="2">
    <location>
        <begin position="460"/>
        <end position="475"/>
    </location>
</feature>
<dbReference type="InterPro" id="IPR051485">
    <property type="entry name" value="SR-CTD_assoc_factor"/>
</dbReference>
<feature type="region of interest" description="Disordered" evidence="2">
    <location>
        <begin position="1"/>
        <end position="25"/>
    </location>
</feature>
<organism evidence="5 6">
    <name type="scientific">Morchella conica CCBAS932</name>
    <dbReference type="NCBI Taxonomy" id="1392247"/>
    <lineage>
        <taxon>Eukaryota</taxon>
        <taxon>Fungi</taxon>
        <taxon>Dikarya</taxon>
        <taxon>Ascomycota</taxon>
        <taxon>Pezizomycotina</taxon>
        <taxon>Pezizomycetes</taxon>
        <taxon>Pezizales</taxon>
        <taxon>Morchellaceae</taxon>
        <taxon>Morchella</taxon>
    </lineage>
</organism>
<evidence type="ECO:0000313" key="6">
    <source>
        <dbReference type="Proteomes" id="UP000277580"/>
    </source>
</evidence>
<feature type="region of interest" description="Disordered" evidence="2">
    <location>
        <begin position="52"/>
        <end position="101"/>
    </location>
</feature>
<dbReference type="InterPro" id="IPR006569">
    <property type="entry name" value="CID_dom"/>
</dbReference>
<dbReference type="InterPro" id="IPR008942">
    <property type="entry name" value="ENTH_VHS"/>
</dbReference>
<dbReference type="OrthoDB" id="377209at2759"/>
<evidence type="ECO:0000256" key="1">
    <source>
        <dbReference type="ARBA" id="ARBA00022884"/>
    </source>
</evidence>
<dbReference type="Pfam" id="PF01805">
    <property type="entry name" value="Surp"/>
    <property type="match status" value="1"/>
</dbReference>
<sequence>MSDHDPFPNVKDKLTAPTKKSAFEKSRLEAEAKRLREEAETAAVLKDFVASFDEPEPPLPFPSSSSSRGSFRGGARGGGGGGGGGGGIGRRHFTAQPPPAALQRKRNLEAAFERDGDDAGGVFGGVGGLGEREKRRLREGNVGLLAFENSVGGAKDDDDDSDSETSKPHPKPTLSLTSLPPSTTKPILTALLASTPLRIDSIRIIPAPPPPGPSQPSPSIRKAASALITLSPETPSSDIDAAVHVAPPNDIRQLRLIHKTLEALITHGPAFEALLMASDDVRSDARFAWLWDARSPAGVYYRWKLWSLVTGQHRPPPAIEVFEPTPALAALWIPPRRALRYEFAGAMRDVREDSDFSSEELLEDDEDEGGAGGGAAEGVEKRGYLGVLGRAKLVHLVARVPTQTMKVRRGDVGRVMAFAMEHAEGGMGEEVVDVLVGNVLRPLAFTRAAKGEDDDEEEKEKEKEKEEGSGEKGAEETHAAKIVALWIISDVLSNSSLGIRNAWRYRQLFDVALRERGVFAHLGEVYRTPGWGRMKAEKFRRGVVEGVLEWWEKWCIFPQTTQDAFLTSFLTPPTPPPTTTTAPRTTPTPKSKWKTVETTPSSFNPLTADQPADSPTSDVDGEPMVDDDDDVDGEPMLEDDEEEEEEEEDNDGEPMQEDDDDGQEDNGGEGEEEEEDDDGDRDVKEMFDDGAAVKPSFSGGAVGGLIYIGQG</sequence>
<dbReference type="PANTHER" id="PTHR23140:SF0">
    <property type="entry name" value="U2 SNRNP-ASSOCIATED SURP MOTIF-CONTAINING PROTEIN"/>
    <property type="match status" value="1"/>
</dbReference>